<dbReference type="EMBL" id="FNNQ01000001">
    <property type="protein sequence ID" value="SDW13753.1"/>
    <property type="molecule type" value="Genomic_DNA"/>
</dbReference>
<dbReference type="FunFam" id="3.40.1360.10:FF:000002">
    <property type="entry name" value="DNA primase"/>
    <property type="match status" value="1"/>
</dbReference>
<comment type="domain">
    <text evidence="12">Contains an N-terminal zinc-binding domain, a central core domain that contains the primase activity, and a C-terminal DnaB-binding domain.</text>
</comment>
<dbReference type="HAMAP" id="MF_00974">
    <property type="entry name" value="DNA_primase_DnaG"/>
    <property type="match status" value="1"/>
</dbReference>
<keyword evidence="2 12" id="KW-0639">Primosome</keyword>
<comment type="similarity">
    <text evidence="12 13">Belongs to the DnaG primase family.</text>
</comment>
<dbReference type="InterPro" id="IPR037068">
    <property type="entry name" value="DNA_primase_core_N_sf"/>
</dbReference>
<dbReference type="InterPro" id="IPR013264">
    <property type="entry name" value="DNAG_N"/>
</dbReference>
<accession>A0A1H2R2V1</accession>
<dbReference type="SMART" id="SM00493">
    <property type="entry name" value="TOPRIM"/>
    <property type="match status" value="1"/>
</dbReference>
<dbReference type="GO" id="GO:0005737">
    <property type="term" value="C:cytoplasm"/>
    <property type="evidence" value="ECO:0007669"/>
    <property type="project" value="TreeGrafter"/>
</dbReference>
<dbReference type="Pfam" id="PF10410">
    <property type="entry name" value="DnaB_bind"/>
    <property type="match status" value="1"/>
</dbReference>
<sequence length="611" mass="69733">MSGRIPEEVIDRVREHHDIVDVVGRTVQLKKSGRNFFGLCPFHSEKSPSFSVSPDKQIFHCFGCGLGGNIFRFIMESEQMTFVEALRHLAEEAGIEVPTPDRRDDSAEERHRLHLLKAMDLAGRLYHHLLTETEHGKEAREYLHDRGILSETITQFQIGFAPDSYHFLHPFMKRRGFSEEVLAEVGLVSERERRGKPSYFDRFRGRVMFPIHDSQGRVIAFGARILGEGRPKYLNSPETTLFQKSHFLYNLHRARKGIRSTEQAVLFEGYMDVIAAWQAGITSGVATLGTALTDSQARVIRRNTEEVIICYDADSAGESATDRGMDVLKQEGCIVKVARMPKGMDPDDYIQERGADAFRSEVIAQAVPFTAFKLESLKKDYDLRDADGRMSYLNQAVGVIADLPRAIEKDHYLRRLSEEFHVSLDALKQEQHVAASKKRRERLGDKGQGKWHNGYQESKHMVGRDRKVLAFEMAERRLLILMIHHADIAEQVREKVGADFNVEAHAAIAAYLYAYYAEGHLADPARFIHYVKDDYLVQEISSLIMSELQDQISDGEVADYIRHVRNYPLHRKIEQKKEQVKQAERSGNIAEAAQLGIELIQLREKVQRGSE</sequence>
<dbReference type="Gene3D" id="3.90.980.10">
    <property type="entry name" value="DNA primase, catalytic core, N-terminal domain"/>
    <property type="match status" value="1"/>
</dbReference>
<dbReference type="Pfam" id="PF13155">
    <property type="entry name" value="Toprim_2"/>
    <property type="match status" value="1"/>
</dbReference>
<evidence type="ECO:0000256" key="2">
    <source>
        <dbReference type="ARBA" id="ARBA00022515"/>
    </source>
</evidence>
<dbReference type="Pfam" id="PF08275">
    <property type="entry name" value="DNAG_N"/>
    <property type="match status" value="1"/>
</dbReference>
<dbReference type="GO" id="GO:0008270">
    <property type="term" value="F:zinc ion binding"/>
    <property type="evidence" value="ECO:0007669"/>
    <property type="project" value="UniProtKB-UniRule"/>
</dbReference>
<dbReference type="PIRSF" id="PIRSF002811">
    <property type="entry name" value="DnaG"/>
    <property type="match status" value="1"/>
</dbReference>
<feature type="domain" description="Toprim" evidence="15">
    <location>
        <begin position="262"/>
        <end position="343"/>
    </location>
</feature>
<dbReference type="SUPFAM" id="SSF56731">
    <property type="entry name" value="DNA primase core"/>
    <property type="match status" value="1"/>
</dbReference>
<dbReference type="SUPFAM" id="SSF48024">
    <property type="entry name" value="N-terminal domain of DnaB helicase"/>
    <property type="match status" value="1"/>
</dbReference>
<gene>
    <name evidence="12" type="primary">dnaG</name>
    <name evidence="16" type="ORF">SAMN05444487_101367</name>
</gene>
<dbReference type="InterPro" id="IPR019475">
    <property type="entry name" value="DNA_primase_DnaB-bd"/>
</dbReference>
<keyword evidence="4 12" id="KW-0548">Nucleotidyltransferase</keyword>
<dbReference type="Gene3D" id="1.10.860.10">
    <property type="entry name" value="DNAb Helicase, Chain A"/>
    <property type="match status" value="1"/>
</dbReference>
<keyword evidence="9" id="KW-0460">Magnesium</keyword>
<reference evidence="16 17" key="1">
    <citation type="submission" date="2016-10" db="EMBL/GenBank/DDBJ databases">
        <authorList>
            <person name="de Groot N.N."/>
        </authorList>
    </citation>
    <scope>NUCLEOTIDE SEQUENCE [LARGE SCALE GENOMIC DNA]</scope>
    <source>
        <strain evidence="16 17">DSM 45610</strain>
    </source>
</reference>
<keyword evidence="5 12" id="KW-0235">DNA replication</keyword>
<evidence type="ECO:0000256" key="13">
    <source>
        <dbReference type="PIRNR" id="PIRNR002811"/>
    </source>
</evidence>
<dbReference type="EC" id="2.7.7.101" evidence="12"/>
<evidence type="ECO:0000256" key="14">
    <source>
        <dbReference type="PIRSR" id="PIRSR002811-1"/>
    </source>
</evidence>
<dbReference type="GO" id="GO:0003678">
    <property type="term" value="F:DNA helicase activity"/>
    <property type="evidence" value="ECO:0007669"/>
    <property type="project" value="InterPro"/>
</dbReference>
<dbReference type="SMART" id="SM00400">
    <property type="entry name" value="ZnF_CHCC"/>
    <property type="match status" value="1"/>
</dbReference>
<dbReference type="InterPro" id="IPR036185">
    <property type="entry name" value="DNA_heli_DnaB-like_N_sf"/>
</dbReference>
<keyword evidence="7 12" id="KW-0863">Zinc-finger</keyword>
<dbReference type="OrthoDB" id="9803773at2"/>
<keyword evidence="10 12" id="KW-0238">DNA-binding</keyword>
<dbReference type="Pfam" id="PF01807">
    <property type="entry name" value="Zn_ribbon_DnaG"/>
    <property type="match status" value="1"/>
</dbReference>
<dbReference type="InterPro" id="IPR034151">
    <property type="entry name" value="TOPRIM_DnaG_bac"/>
</dbReference>
<keyword evidence="11 12" id="KW-0804">Transcription</keyword>
<dbReference type="PANTHER" id="PTHR30313:SF2">
    <property type="entry name" value="DNA PRIMASE"/>
    <property type="match status" value="1"/>
</dbReference>
<evidence type="ECO:0000256" key="11">
    <source>
        <dbReference type="ARBA" id="ARBA00023163"/>
    </source>
</evidence>
<dbReference type="InterPro" id="IPR002694">
    <property type="entry name" value="Znf_CHC2"/>
</dbReference>
<evidence type="ECO:0000313" key="16">
    <source>
        <dbReference type="EMBL" id="SDW13753.1"/>
    </source>
</evidence>
<dbReference type="SUPFAM" id="SSF57783">
    <property type="entry name" value="Zinc beta-ribbon"/>
    <property type="match status" value="1"/>
</dbReference>
<comment type="function">
    <text evidence="12 13">RNA polymerase that catalyzes the synthesis of short RNA molecules used as primers for DNA polymerase during DNA replication.</text>
</comment>
<keyword evidence="1 12" id="KW-0240">DNA-directed RNA polymerase</keyword>
<evidence type="ECO:0000256" key="3">
    <source>
        <dbReference type="ARBA" id="ARBA00022679"/>
    </source>
</evidence>
<dbReference type="Gene3D" id="3.90.580.10">
    <property type="entry name" value="Zinc finger, CHC2-type domain"/>
    <property type="match status" value="1"/>
</dbReference>
<dbReference type="InterPro" id="IPR006295">
    <property type="entry name" value="DNA_primase_DnaG"/>
</dbReference>
<comment type="cofactor">
    <cofactor evidence="12 13 14">
        <name>Zn(2+)</name>
        <dbReference type="ChEBI" id="CHEBI:29105"/>
    </cofactor>
    <text evidence="12 13 14">Binds 1 zinc ion per monomer.</text>
</comment>
<evidence type="ECO:0000256" key="10">
    <source>
        <dbReference type="ARBA" id="ARBA00023125"/>
    </source>
</evidence>
<proteinExistence type="inferred from homology"/>
<evidence type="ECO:0000313" key="17">
    <source>
        <dbReference type="Proteomes" id="UP000198534"/>
    </source>
</evidence>
<dbReference type="GO" id="GO:1990077">
    <property type="term" value="C:primosome complex"/>
    <property type="evidence" value="ECO:0007669"/>
    <property type="project" value="UniProtKB-KW"/>
</dbReference>
<evidence type="ECO:0000256" key="5">
    <source>
        <dbReference type="ARBA" id="ARBA00022705"/>
    </source>
</evidence>
<dbReference type="FunFam" id="3.90.580.10:FF:000001">
    <property type="entry name" value="DNA primase"/>
    <property type="match status" value="1"/>
</dbReference>
<evidence type="ECO:0000256" key="1">
    <source>
        <dbReference type="ARBA" id="ARBA00022478"/>
    </source>
</evidence>
<evidence type="ECO:0000259" key="15">
    <source>
        <dbReference type="PROSITE" id="PS50880"/>
    </source>
</evidence>
<dbReference type="RefSeq" id="WP_091735179.1">
    <property type="nucleotide sequence ID" value="NZ_FNNQ01000001.1"/>
</dbReference>
<dbReference type="GO" id="GO:0000428">
    <property type="term" value="C:DNA-directed RNA polymerase complex"/>
    <property type="evidence" value="ECO:0007669"/>
    <property type="project" value="UniProtKB-KW"/>
</dbReference>
<protein>
    <recommendedName>
        <fullName evidence="12 13">DNA primase</fullName>
        <ecNumber evidence="12">2.7.7.101</ecNumber>
    </recommendedName>
</protein>
<dbReference type="Gene3D" id="3.40.1360.10">
    <property type="match status" value="1"/>
</dbReference>
<dbReference type="Proteomes" id="UP000198534">
    <property type="component" value="Unassembled WGS sequence"/>
</dbReference>
<feature type="zinc finger region" description="CHC2-type" evidence="12 14">
    <location>
        <begin position="40"/>
        <end position="64"/>
    </location>
</feature>
<dbReference type="InterPro" id="IPR016136">
    <property type="entry name" value="DNA_helicase_N/primase_C"/>
</dbReference>
<name>A0A1H2R2V1_9BACL</name>
<dbReference type="InterPro" id="IPR030846">
    <property type="entry name" value="DnaG_bac"/>
</dbReference>
<dbReference type="InterPro" id="IPR006171">
    <property type="entry name" value="TOPRIM_dom"/>
</dbReference>
<organism evidence="16 17">
    <name type="scientific">Marininema mesophilum</name>
    <dbReference type="NCBI Taxonomy" id="1048340"/>
    <lineage>
        <taxon>Bacteria</taxon>
        <taxon>Bacillati</taxon>
        <taxon>Bacillota</taxon>
        <taxon>Bacilli</taxon>
        <taxon>Bacillales</taxon>
        <taxon>Thermoactinomycetaceae</taxon>
        <taxon>Marininema</taxon>
    </lineage>
</organism>
<keyword evidence="6 12" id="KW-0479">Metal-binding</keyword>
<dbReference type="NCBIfam" id="TIGR01391">
    <property type="entry name" value="dnaG"/>
    <property type="match status" value="1"/>
</dbReference>
<evidence type="ECO:0000256" key="7">
    <source>
        <dbReference type="ARBA" id="ARBA00022771"/>
    </source>
</evidence>
<dbReference type="GO" id="GO:0003677">
    <property type="term" value="F:DNA binding"/>
    <property type="evidence" value="ECO:0007669"/>
    <property type="project" value="UniProtKB-KW"/>
</dbReference>
<dbReference type="InterPro" id="IPR036977">
    <property type="entry name" value="DNA_primase_Znf_CHC2"/>
</dbReference>
<dbReference type="CDD" id="cd03364">
    <property type="entry name" value="TOPRIM_DnaG_primases"/>
    <property type="match status" value="1"/>
</dbReference>
<comment type="catalytic activity">
    <reaction evidence="12">
        <text>ssDNA + n NTP = ssDNA/pppN(pN)n-1 hybrid + (n-1) diphosphate.</text>
        <dbReference type="EC" id="2.7.7.101"/>
    </reaction>
</comment>
<dbReference type="FunFam" id="3.90.980.10:FF:000001">
    <property type="entry name" value="DNA primase"/>
    <property type="match status" value="1"/>
</dbReference>
<dbReference type="GO" id="GO:0006269">
    <property type="term" value="P:DNA replication, synthesis of primer"/>
    <property type="evidence" value="ECO:0007669"/>
    <property type="project" value="UniProtKB-UniRule"/>
</dbReference>
<comment type="subunit">
    <text evidence="12">Monomer. Interacts with DnaB.</text>
</comment>
<evidence type="ECO:0000256" key="6">
    <source>
        <dbReference type="ARBA" id="ARBA00022723"/>
    </source>
</evidence>
<evidence type="ECO:0000256" key="8">
    <source>
        <dbReference type="ARBA" id="ARBA00022833"/>
    </source>
</evidence>
<keyword evidence="8 12" id="KW-0862">Zinc</keyword>
<evidence type="ECO:0000256" key="4">
    <source>
        <dbReference type="ARBA" id="ARBA00022695"/>
    </source>
</evidence>
<dbReference type="STRING" id="1048340.SAMN05444487_101367"/>
<keyword evidence="17" id="KW-1185">Reference proteome</keyword>
<dbReference type="AlphaFoldDB" id="A0A1H2R2V1"/>
<evidence type="ECO:0000256" key="12">
    <source>
        <dbReference type="HAMAP-Rule" id="MF_00974"/>
    </source>
</evidence>
<dbReference type="InterPro" id="IPR050219">
    <property type="entry name" value="DnaG_primase"/>
</dbReference>
<dbReference type="GO" id="GO:0005524">
    <property type="term" value="F:ATP binding"/>
    <property type="evidence" value="ECO:0007669"/>
    <property type="project" value="InterPro"/>
</dbReference>
<dbReference type="GO" id="GO:0003899">
    <property type="term" value="F:DNA-directed RNA polymerase activity"/>
    <property type="evidence" value="ECO:0007669"/>
    <property type="project" value="UniProtKB-UniRule"/>
</dbReference>
<evidence type="ECO:0000256" key="9">
    <source>
        <dbReference type="ARBA" id="ARBA00022842"/>
    </source>
</evidence>
<dbReference type="PANTHER" id="PTHR30313">
    <property type="entry name" value="DNA PRIMASE"/>
    <property type="match status" value="1"/>
</dbReference>
<keyword evidence="3 12" id="KW-0808">Transferase</keyword>
<dbReference type="PROSITE" id="PS50880">
    <property type="entry name" value="TOPRIM"/>
    <property type="match status" value="1"/>
</dbReference>